<comment type="similarity">
    <text evidence="3">Belongs to the alpha-ketoglutarate dehydrogenase component 4 family.</text>
</comment>
<sequence length="109" mass="12166">MHPSLRCCSARAHTPLIKFLGKRVYPSSSAARHPHPAAPAEFKEHFPQFLARMNSAESSTHTGSTSSLESGTAIYTEFWQAPPRFWKPRVRELEEDEMEAIMSGGASSY</sequence>
<accession>A0A0D2P0L8</accession>
<evidence type="ECO:0000313" key="5">
    <source>
        <dbReference type="Proteomes" id="UP000054270"/>
    </source>
</evidence>
<reference evidence="5" key="1">
    <citation type="submission" date="2014-04" db="EMBL/GenBank/DDBJ databases">
        <title>Evolutionary Origins and Diversification of the Mycorrhizal Mutualists.</title>
        <authorList>
            <consortium name="DOE Joint Genome Institute"/>
            <consortium name="Mycorrhizal Genomics Consortium"/>
            <person name="Kohler A."/>
            <person name="Kuo A."/>
            <person name="Nagy L.G."/>
            <person name="Floudas D."/>
            <person name="Copeland A."/>
            <person name="Barry K.W."/>
            <person name="Cichocki N."/>
            <person name="Veneault-Fourrey C."/>
            <person name="LaButti K."/>
            <person name="Lindquist E.A."/>
            <person name="Lipzen A."/>
            <person name="Lundell T."/>
            <person name="Morin E."/>
            <person name="Murat C."/>
            <person name="Riley R."/>
            <person name="Ohm R."/>
            <person name="Sun H."/>
            <person name="Tunlid A."/>
            <person name="Henrissat B."/>
            <person name="Grigoriev I.V."/>
            <person name="Hibbett D.S."/>
            <person name="Martin F."/>
        </authorList>
    </citation>
    <scope>NUCLEOTIDE SEQUENCE [LARGE SCALE GENOMIC DNA]</scope>
    <source>
        <strain evidence="5">FD-334 SS-4</strain>
    </source>
</reference>
<dbReference type="OrthoDB" id="2116030at2759"/>
<comment type="subcellular location">
    <subcellularLocation>
        <location evidence="1">Mitochondrion</location>
    </subcellularLocation>
</comment>
<proteinExistence type="inferred from homology"/>
<organism evidence="4 5">
    <name type="scientific">Hypholoma sublateritium (strain FD-334 SS-4)</name>
    <dbReference type="NCBI Taxonomy" id="945553"/>
    <lineage>
        <taxon>Eukaryota</taxon>
        <taxon>Fungi</taxon>
        <taxon>Dikarya</taxon>
        <taxon>Basidiomycota</taxon>
        <taxon>Agaricomycotina</taxon>
        <taxon>Agaricomycetes</taxon>
        <taxon>Agaricomycetidae</taxon>
        <taxon>Agaricales</taxon>
        <taxon>Agaricineae</taxon>
        <taxon>Strophariaceae</taxon>
        <taxon>Hypholoma</taxon>
    </lineage>
</organism>
<dbReference type="GO" id="GO:0006103">
    <property type="term" value="P:2-oxoglutarate metabolic process"/>
    <property type="evidence" value="ECO:0007669"/>
    <property type="project" value="InterPro"/>
</dbReference>
<keyword evidence="5" id="KW-1185">Reference proteome</keyword>
<dbReference type="Pfam" id="PF10937">
    <property type="entry name" value="Kgd4-YMR31"/>
    <property type="match status" value="1"/>
</dbReference>
<evidence type="ECO:0000256" key="2">
    <source>
        <dbReference type="ARBA" id="ARBA00023128"/>
    </source>
</evidence>
<protein>
    <submittedName>
        <fullName evidence="4">Uncharacterized protein</fullName>
    </submittedName>
</protein>
<keyword evidence="2" id="KW-0496">Mitochondrion</keyword>
<dbReference type="AlphaFoldDB" id="A0A0D2P0L8"/>
<gene>
    <name evidence="4" type="ORF">HYPSUDRAFT_38502</name>
</gene>
<dbReference type="GO" id="GO:0005739">
    <property type="term" value="C:mitochondrion"/>
    <property type="evidence" value="ECO:0007669"/>
    <property type="project" value="UniProtKB-SubCell"/>
</dbReference>
<dbReference type="Proteomes" id="UP000054270">
    <property type="component" value="Unassembled WGS sequence"/>
</dbReference>
<name>A0A0D2P0L8_HYPSF</name>
<evidence type="ECO:0000256" key="1">
    <source>
        <dbReference type="ARBA" id="ARBA00004173"/>
    </source>
</evidence>
<evidence type="ECO:0000256" key="3">
    <source>
        <dbReference type="ARBA" id="ARBA00043970"/>
    </source>
</evidence>
<evidence type="ECO:0000313" key="4">
    <source>
        <dbReference type="EMBL" id="KJA24484.1"/>
    </source>
</evidence>
<dbReference type="InterPro" id="IPR020373">
    <property type="entry name" value="Kgd4/YMR-31"/>
</dbReference>
<dbReference type="EMBL" id="KN817536">
    <property type="protein sequence ID" value="KJA24484.1"/>
    <property type="molecule type" value="Genomic_DNA"/>
</dbReference>
<dbReference type="OMA" id="NFWEAPE"/>